<gene>
    <name evidence="1" type="ORF">BACCIP111883_04587</name>
</gene>
<evidence type="ECO:0000313" key="2">
    <source>
        <dbReference type="Proteomes" id="UP000789833"/>
    </source>
</evidence>
<reference evidence="1 2" key="1">
    <citation type="submission" date="2021-10" db="EMBL/GenBank/DDBJ databases">
        <authorList>
            <person name="Criscuolo A."/>
        </authorList>
    </citation>
    <scope>NUCLEOTIDE SEQUENCE [LARGE SCALE GENOMIC DNA]</scope>
    <source>
        <strain evidence="2">CIP 111883</strain>
    </source>
</reference>
<organism evidence="1 2">
    <name type="scientific">Sutcliffiella rhizosphaerae</name>
    <dbReference type="NCBI Taxonomy" id="2880967"/>
    <lineage>
        <taxon>Bacteria</taxon>
        <taxon>Bacillati</taxon>
        <taxon>Bacillota</taxon>
        <taxon>Bacilli</taxon>
        <taxon>Bacillales</taxon>
        <taxon>Bacillaceae</taxon>
        <taxon>Sutcliffiella</taxon>
    </lineage>
</organism>
<accession>A0ABM8YUW1</accession>
<dbReference type="Proteomes" id="UP000789833">
    <property type="component" value="Unassembled WGS sequence"/>
</dbReference>
<comment type="caution">
    <text evidence="1">The sequence shown here is derived from an EMBL/GenBank/DDBJ whole genome shotgun (WGS) entry which is preliminary data.</text>
</comment>
<sequence length="40" mass="4625">MKDFKFLLGTVDKILAGLVDQRRIAKEFNSAAEYILLFLH</sequence>
<name>A0ABM8YUW1_9BACI</name>
<dbReference type="EMBL" id="CAKJTJ010000075">
    <property type="protein sequence ID" value="CAG9623753.1"/>
    <property type="molecule type" value="Genomic_DNA"/>
</dbReference>
<keyword evidence="2" id="KW-1185">Reference proteome</keyword>
<proteinExistence type="predicted"/>
<evidence type="ECO:0000313" key="1">
    <source>
        <dbReference type="EMBL" id="CAG9623753.1"/>
    </source>
</evidence>
<evidence type="ECO:0008006" key="3">
    <source>
        <dbReference type="Google" id="ProtNLM"/>
    </source>
</evidence>
<protein>
    <recommendedName>
        <fullName evidence="3">Transposase</fullName>
    </recommendedName>
</protein>